<feature type="transmembrane region" description="Helical" evidence="1">
    <location>
        <begin position="181"/>
        <end position="200"/>
    </location>
</feature>
<feature type="transmembrane region" description="Helical" evidence="1">
    <location>
        <begin position="148"/>
        <end position="169"/>
    </location>
</feature>
<dbReference type="PANTHER" id="PTHR37305:SF1">
    <property type="entry name" value="MEMBRANE PROTEIN"/>
    <property type="match status" value="1"/>
</dbReference>
<keyword evidence="1" id="KW-1133">Transmembrane helix</keyword>
<dbReference type="EMBL" id="CP027059">
    <property type="protein sequence ID" value="UQZ83534.1"/>
    <property type="molecule type" value="Genomic_DNA"/>
</dbReference>
<sequence>MSGFKANVINEMIKLCLRRKSLCFMALTALLPAAGAILVSRFQSGLGVTAATAADFPIWMLGLFAGLLLPLFIFMAASDMFPGELENGTAKLVLTWPVTRLNIFASKHVSMVLYICIFIALGLLSSVLASFFLEAGGSGRAAGLTQSLLAYGAAVVPLAAIGFAAMLLAQGFKSGSGALTLCILLYGLAKLAGLLYPQFVVYSPTDYTDWYMLWIGGAVAWGKIFGIASLLAGWGLICFSAGYFIYDKKQL</sequence>
<reference evidence="2" key="1">
    <citation type="submission" date="2018-02" db="EMBL/GenBank/DDBJ databases">
        <authorList>
            <person name="Kim S.-K."/>
            <person name="Jung H.-I."/>
            <person name="Lee S.-W."/>
        </authorList>
    </citation>
    <scope>NUCLEOTIDE SEQUENCE</scope>
    <source>
        <strain evidence="2">SK3146</strain>
    </source>
</reference>
<reference evidence="2" key="2">
    <citation type="journal article" date="2021" name="J Anim Sci Technol">
        <title>Complete genome sequence of Paenibacillus konkukensis sp. nov. SK3146 as a potential probiotic strain.</title>
        <authorList>
            <person name="Jung H.I."/>
            <person name="Park S."/>
            <person name="Niu K.M."/>
            <person name="Lee S.W."/>
            <person name="Kothari D."/>
            <person name="Yi K.J."/>
            <person name="Kim S.K."/>
        </authorList>
    </citation>
    <scope>NUCLEOTIDE SEQUENCE</scope>
    <source>
        <strain evidence="2">SK3146</strain>
    </source>
</reference>
<keyword evidence="3" id="KW-1185">Reference proteome</keyword>
<gene>
    <name evidence="2" type="ORF">SK3146_02721</name>
</gene>
<dbReference type="PANTHER" id="PTHR37305">
    <property type="entry name" value="INTEGRAL MEMBRANE PROTEIN-RELATED"/>
    <property type="match status" value="1"/>
</dbReference>
<keyword evidence="1" id="KW-0472">Membrane</keyword>
<dbReference type="RefSeq" id="WP_249865539.1">
    <property type="nucleotide sequence ID" value="NZ_CP027059.1"/>
</dbReference>
<protein>
    <submittedName>
        <fullName evidence="2">ABC-2 family transporter protein</fullName>
    </submittedName>
</protein>
<dbReference type="Proteomes" id="UP001057134">
    <property type="component" value="Chromosome"/>
</dbReference>
<proteinExistence type="predicted"/>
<organism evidence="2 3">
    <name type="scientific">Paenibacillus konkukensis</name>
    <dbReference type="NCBI Taxonomy" id="2020716"/>
    <lineage>
        <taxon>Bacteria</taxon>
        <taxon>Bacillati</taxon>
        <taxon>Bacillota</taxon>
        <taxon>Bacilli</taxon>
        <taxon>Bacillales</taxon>
        <taxon>Paenibacillaceae</taxon>
        <taxon>Paenibacillus</taxon>
    </lineage>
</organism>
<evidence type="ECO:0000313" key="2">
    <source>
        <dbReference type="EMBL" id="UQZ83534.1"/>
    </source>
</evidence>
<feature type="transmembrane region" description="Helical" evidence="1">
    <location>
        <begin position="111"/>
        <end position="133"/>
    </location>
</feature>
<accession>A0ABY4RQ55</accession>
<keyword evidence="1" id="KW-0812">Transmembrane</keyword>
<evidence type="ECO:0000256" key="1">
    <source>
        <dbReference type="SAM" id="Phobius"/>
    </source>
</evidence>
<evidence type="ECO:0000313" key="3">
    <source>
        <dbReference type="Proteomes" id="UP001057134"/>
    </source>
</evidence>
<feature type="transmembrane region" description="Helical" evidence="1">
    <location>
        <begin position="220"/>
        <end position="246"/>
    </location>
</feature>
<name>A0ABY4RQ55_9BACL</name>
<feature type="transmembrane region" description="Helical" evidence="1">
    <location>
        <begin position="59"/>
        <end position="77"/>
    </location>
</feature>
<dbReference type="Pfam" id="PF12730">
    <property type="entry name" value="ABC2_membrane_4"/>
    <property type="match status" value="1"/>
</dbReference>